<evidence type="ECO:0000313" key="3">
    <source>
        <dbReference type="Proteomes" id="UP001565471"/>
    </source>
</evidence>
<feature type="compositionally biased region" description="Basic and acidic residues" evidence="1">
    <location>
        <begin position="28"/>
        <end position="48"/>
    </location>
</feature>
<feature type="compositionally biased region" description="Basic and acidic residues" evidence="1">
    <location>
        <begin position="68"/>
        <end position="96"/>
    </location>
</feature>
<name>A0ABV4FEZ4_BRAEL</name>
<protein>
    <submittedName>
        <fullName evidence="2">Uncharacterized protein</fullName>
    </submittedName>
</protein>
<sequence length="264" mass="29509">MPRRHRGADNGDDQQHHLAELGVLRHLRHEEVRRDLADRRVHHQDHGHQQQAAGDQHDAEAFEAAEVAGRDRQHHDDSRGQYAPELRDAEEMKCERDADELGDDGQRVQYQEVDDAEGTPELAEALEDQPRMADPGDRAEPHHHLLVDVEHRDQQQQCPKQRGAVILSGLGIGAERTGVVVADHHDQAGADDRQQRLQPGRQGRARRGVVARDAAERAVDVAGMRAIENGGLCGLAFGHFASPRRLSARREGRRPRQARTSPLP</sequence>
<evidence type="ECO:0000313" key="2">
    <source>
        <dbReference type="EMBL" id="MEY9321679.1"/>
    </source>
</evidence>
<dbReference type="Proteomes" id="UP001565471">
    <property type="component" value="Unassembled WGS sequence"/>
</dbReference>
<evidence type="ECO:0000256" key="1">
    <source>
        <dbReference type="SAM" id="MobiDB-lite"/>
    </source>
</evidence>
<comment type="caution">
    <text evidence="2">The sequence shown here is derived from an EMBL/GenBank/DDBJ whole genome shotgun (WGS) entry which is preliminary data.</text>
</comment>
<organism evidence="2 3">
    <name type="scientific">Bradyrhizobium elkanii</name>
    <dbReference type="NCBI Taxonomy" id="29448"/>
    <lineage>
        <taxon>Bacteria</taxon>
        <taxon>Pseudomonadati</taxon>
        <taxon>Pseudomonadota</taxon>
        <taxon>Alphaproteobacteria</taxon>
        <taxon>Hyphomicrobiales</taxon>
        <taxon>Nitrobacteraceae</taxon>
        <taxon>Bradyrhizobium</taxon>
    </lineage>
</organism>
<gene>
    <name evidence="2" type="ORF">ABIF29_008478</name>
</gene>
<feature type="region of interest" description="Disordered" evidence="1">
    <location>
        <begin position="187"/>
        <end position="209"/>
    </location>
</feature>
<dbReference type="EMBL" id="JBGBZA010000002">
    <property type="protein sequence ID" value="MEY9321679.1"/>
    <property type="molecule type" value="Genomic_DNA"/>
</dbReference>
<accession>A0ABV4FEZ4</accession>
<proteinExistence type="predicted"/>
<feature type="compositionally biased region" description="Basic and acidic residues" evidence="1">
    <location>
        <begin position="7"/>
        <end position="19"/>
    </location>
</feature>
<feature type="region of interest" description="Disordered" evidence="1">
    <location>
        <begin position="243"/>
        <end position="264"/>
    </location>
</feature>
<reference evidence="2 3" key="1">
    <citation type="submission" date="2024-07" db="EMBL/GenBank/DDBJ databases">
        <title>Genomic Encyclopedia of Type Strains, Phase V (KMG-V): Genome sequencing to study the core and pangenomes of soil and plant-associated prokaryotes.</title>
        <authorList>
            <person name="Whitman W."/>
        </authorList>
    </citation>
    <scope>NUCLEOTIDE SEQUENCE [LARGE SCALE GENOMIC DNA]</scope>
    <source>
        <strain evidence="2 3">USDA 415</strain>
    </source>
</reference>
<feature type="region of interest" description="Disordered" evidence="1">
    <location>
        <begin position="1"/>
        <end position="106"/>
    </location>
</feature>
<keyword evidence="3" id="KW-1185">Reference proteome</keyword>